<evidence type="ECO:0000313" key="5">
    <source>
        <dbReference type="Proteomes" id="UP000298805"/>
    </source>
</evidence>
<dbReference type="EMBL" id="CP040940">
    <property type="protein sequence ID" value="QDD68209.1"/>
    <property type="molecule type" value="Genomic_DNA"/>
</dbReference>
<evidence type="ECO:0000313" key="4">
    <source>
        <dbReference type="Proteomes" id="UP000272781"/>
    </source>
</evidence>
<dbReference type="Proteomes" id="UP000272781">
    <property type="component" value="Unassembled WGS sequence"/>
</dbReference>
<organism evidence="3 4">
    <name type="scientific">Caminibacter pacificus</name>
    <dbReference type="NCBI Taxonomy" id="1424653"/>
    <lineage>
        <taxon>Bacteria</taxon>
        <taxon>Pseudomonadati</taxon>
        <taxon>Campylobacterota</taxon>
        <taxon>Epsilonproteobacteria</taxon>
        <taxon>Nautiliales</taxon>
        <taxon>Nautiliaceae</taxon>
        <taxon>Caminibacter</taxon>
    </lineage>
</organism>
<feature type="transmembrane region" description="Helical" evidence="1">
    <location>
        <begin position="6"/>
        <end position="33"/>
    </location>
</feature>
<evidence type="ECO:0000313" key="2">
    <source>
        <dbReference type="EMBL" id="QDD68209.1"/>
    </source>
</evidence>
<accession>A0AAJ4RB30</accession>
<geneLocation type="plasmid" evidence="2 5">
    <name>unnamed1</name>
</geneLocation>
<keyword evidence="1" id="KW-0472">Membrane</keyword>
<evidence type="ECO:0000256" key="1">
    <source>
        <dbReference type="SAM" id="Phobius"/>
    </source>
</evidence>
<proteinExistence type="predicted"/>
<evidence type="ECO:0000313" key="3">
    <source>
        <dbReference type="EMBL" id="ROR38721.1"/>
    </source>
</evidence>
<dbReference type="RefSeq" id="WP_123353308.1">
    <property type="nucleotide sequence ID" value="NZ_CP040940.1"/>
</dbReference>
<dbReference type="Proteomes" id="UP000298805">
    <property type="component" value="Plasmid unnamed1"/>
</dbReference>
<reference evidence="2 5" key="2">
    <citation type="submission" date="2019-06" db="EMBL/GenBank/DDBJ databases">
        <title>A comparative analysis of the Nautiliaceae.</title>
        <authorList>
            <person name="Grosche A."/>
            <person name="Smedile F."/>
            <person name="Vetriani C."/>
        </authorList>
    </citation>
    <scope>NUCLEOTIDE SEQUENCE [LARGE SCALE GENOMIC DNA]</scope>
    <source>
        <strain evidence="2 5">TB6</strain>
        <plasmid evidence="2 5">unnamed1</plasmid>
    </source>
</reference>
<protein>
    <submittedName>
        <fullName evidence="3">Uncharacterized protein</fullName>
    </submittedName>
</protein>
<keyword evidence="1" id="KW-0812">Transmembrane</keyword>
<keyword evidence="1" id="KW-1133">Transmembrane helix</keyword>
<keyword evidence="5" id="KW-1185">Reference proteome</keyword>
<sequence>MNDVVLMSGFMSIISISTLFFLFALSYVSYVIISKALKRRSLKKKISLIKKGYEIETFDKDGYPVIIKKKESEERFLF</sequence>
<keyword evidence="2" id="KW-0614">Plasmid</keyword>
<dbReference type="EMBL" id="RJVK01000006">
    <property type="protein sequence ID" value="ROR38721.1"/>
    <property type="molecule type" value="Genomic_DNA"/>
</dbReference>
<dbReference type="AlphaFoldDB" id="A0AAJ4RB30"/>
<reference evidence="3 4" key="1">
    <citation type="submission" date="2018-11" db="EMBL/GenBank/DDBJ databases">
        <title>Genomic Encyclopedia of Type Strains, Phase IV (KMG-IV): sequencing the most valuable type-strain genomes for metagenomic binning, comparative biology and taxonomic classification.</title>
        <authorList>
            <person name="Goeker M."/>
        </authorList>
    </citation>
    <scope>NUCLEOTIDE SEQUENCE [LARGE SCALE GENOMIC DNA]</scope>
    <source>
        <strain evidence="3 4">DSM 27783</strain>
    </source>
</reference>
<name>A0AAJ4RB30_9BACT</name>
<gene>
    <name evidence="2" type="ORF">C6V80_10160</name>
    <name evidence="3" type="ORF">EDC58_1936</name>
</gene>